<gene>
    <name evidence="6" type="ORF">C0Z19_10705</name>
</gene>
<evidence type="ECO:0000259" key="5">
    <source>
        <dbReference type="PROSITE" id="PS50931"/>
    </source>
</evidence>
<dbReference type="NCBIfam" id="NF008352">
    <property type="entry name" value="PRK11139.1"/>
    <property type="match status" value="1"/>
</dbReference>
<evidence type="ECO:0000313" key="6">
    <source>
        <dbReference type="EMBL" id="PMS25398.1"/>
    </source>
</evidence>
<dbReference type="AlphaFoldDB" id="A0A2N7W7M6"/>
<evidence type="ECO:0000256" key="4">
    <source>
        <dbReference type="ARBA" id="ARBA00023163"/>
    </source>
</evidence>
<keyword evidence="3" id="KW-0238">DNA-binding</keyword>
<dbReference type="InterPro" id="IPR005119">
    <property type="entry name" value="LysR_subst-bd"/>
</dbReference>
<dbReference type="SUPFAM" id="SSF46785">
    <property type="entry name" value="Winged helix' DNA-binding domain"/>
    <property type="match status" value="1"/>
</dbReference>
<dbReference type="PANTHER" id="PTHR30537:SF79">
    <property type="entry name" value="TRANSCRIPTIONAL REGULATOR-RELATED"/>
    <property type="match status" value="1"/>
</dbReference>
<protein>
    <submittedName>
        <fullName evidence="6">XRE family transcriptional regulator</fullName>
    </submittedName>
</protein>
<evidence type="ECO:0000256" key="1">
    <source>
        <dbReference type="ARBA" id="ARBA00009437"/>
    </source>
</evidence>
<dbReference type="EMBL" id="PNYB01000007">
    <property type="protein sequence ID" value="PMS25398.1"/>
    <property type="molecule type" value="Genomic_DNA"/>
</dbReference>
<name>A0A2N7W7M6_9BURK</name>
<dbReference type="PRINTS" id="PR00039">
    <property type="entry name" value="HTHLYSR"/>
</dbReference>
<comment type="similarity">
    <text evidence="1">Belongs to the LysR transcriptional regulatory family.</text>
</comment>
<sequence>MDLRQLPALNALKTFEAAARHESFSRAADELFVTHGAVSHQIRALEEELGTSLFLREGKRVRLSDAGCRYAKDVRSALMALADATREVREGQRARRLVVSSLSSFSARWMTPRIGRFIERHPEVDVELLSTNALTDFTRDDVDVGIRFGAGDYPDLHVERLLDEVAFPVCAPTYHPGALPKTPAELAASPRLLRSDDQMWAIWFKAAGLKGIPEPRRGVLYQDSSNLLQAAMDGQGIAMLRRSIATEELASGRLVRLFDIDAPSPFAYWFVCPPPLLASARVQAFRTWLMEEVERFRAQFIAPPTPSDAR</sequence>
<dbReference type="Proteomes" id="UP000235347">
    <property type="component" value="Unassembled WGS sequence"/>
</dbReference>
<comment type="caution">
    <text evidence="6">The sequence shown here is derived from an EMBL/GenBank/DDBJ whole genome shotgun (WGS) entry which is preliminary data.</text>
</comment>
<dbReference type="InterPro" id="IPR036390">
    <property type="entry name" value="WH_DNA-bd_sf"/>
</dbReference>
<feature type="domain" description="HTH lysR-type" evidence="5">
    <location>
        <begin position="1"/>
        <end position="64"/>
    </location>
</feature>
<dbReference type="GO" id="GO:0003700">
    <property type="term" value="F:DNA-binding transcription factor activity"/>
    <property type="evidence" value="ECO:0007669"/>
    <property type="project" value="InterPro"/>
</dbReference>
<reference evidence="6 7" key="1">
    <citation type="submission" date="2018-01" db="EMBL/GenBank/DDBJ databases">
        <title>Whole genome analyses suggest that Burkholderia sensu lato contains two further novel genera in the rhizoxinica-symbiotica group Mycetohabitans gen. nov., and Trinickia gen. nov.: implications for the evolution of diazotrophy and nodulation in the Burkholderiaceae.</title>
        <authorList>
            <person name="Estrada-de los Santos P."/>
            <person name="Palmer M."/>
            <person name="Chavez-Ramirez B."/>
            <person name="Beukes C."/>
            <person name="Steenkamp E.T."/>
            <person name="Hirsch A.M."/>
            <person name="Manyaka P."/>
            <person name="Maluk M."/>
            <person name="Lafos M."/>
            <person name="Crook M."/>
            <person name="Gross E."/>
            <person name="Simon M.F."/>
            <person name="Bueno dos Reis Junior F."/>
            <person name="Poole P.S."/>
            <person name="Venter S.N."/>
            <person name="James E.K."/>
        </authorList>
    </citation>
    <scope>NUCLEOTIDE SEQUENCE [LARGE SCALE GENOMIC DNA]</scope>
    <source>
        <strain evidence="6 7">GP25-8</strain>
    </source>
</reference>
<dbReference type="FunFam" id="1.10.10.10:FF:000038">
    <property type="entry name" value="Glycine cleavage system transcriptional activator"/>
    <property type="match status" value="1"/>
</dbReference>
<accession>A0A2N7W7M6</accession>
<organism evidence="6 7">
    <name type="scientific">Trinickia soli</name>
    <dbReference type="NCBI Taxonomy" id="380675"/>
    <lineage>
        <taxon>Bacteria</taxon>
        <taxon>Pseudomonadati</taxon>
        <taxon>Pseudomonadota</taxon>
        <taxon>Betaproteobacteria</taxon>
        <taxon>Burkholderiales</taxon>
        <taxon>Burkholderiaceae</taxon>
        <taxon>Trinickia</taxon>
    </lineage>
</organism>
<proteinExistence type="inferred from homology"/>
<evidence type="ECO:0000256" key="2">
    <source>
        <dbReference type="ARBA" id="ARBA00023015"/>
    </source>
</evidence>
<keyword evidence="7" id="KW-1185">Reference proteome</keyword>
<evidence type="ECO:0000313" key="7">
    <source>
        <dbReference type="Proteomes" id="UP000235347"/>
    </source>
</evidence>
<dbReference type="GO" id="GO:0043565">
    <property type="term" value="F:sequence-specific DNA binding"/>
    <property type="evidence" value="ECO:0007669"/>
    <property type="project" value="TreeGrafter"/>
</dbReference>
<dbReference type="SUPFAM" id="SSF53850">
    <property type="entry name" value="Periplasmic binding protein-like II"/>
    <property type="match status" value="1"/>
</dbReference>
<dbReference type="GO" id="GO:0006351">
    <property type="term" value="P:DNA-templated transcription"/>
    <property type="evidence" value="ECO:0007669"/>
    <property type="project" value="TreeGrafter"/>
</dbReference>
<dbReference type="Gene3D" id="1.10.10.10">
    <property type="entry name" value="Winged helix-like DNA-binding domain superfamily/Winged helix DNA-binding domain"/>
    <property type="match status" value="1"/>
</dbReference>
<dbReference type="InterPro" id="IPR000847">
    <property type="entry name" value="LysR_HTH_N"/>
</dbReference>
<dbReference type="RefSeq" id="WP_102609788.1">
    <property type="nucleotide sequence ID" value="NZ_CADIKD010000010.1"/>
</dbReference>
<dbReference type="InterPro" id="IPR058163">
    <property type="entry name" value="LysR-type_TF_proteobact-type"/>
</dbReference>
<evidence type="ECO:0000256" key="3">
    <source>
        <dbReference type="ARBA" id="ARBA00023125"/>
    </source>
</evidence>
<dbReference type="PANTHER" id="PTHR30537">
    <property type="entry name" value="HTH-TYPE TRANSCRIPTIONAL REGULATOR"/>
    <property type="match status" value="1"/>
</dbReference>
<dbReference type="CDD" id="cd08432">
    <property type="entry name" value="PBP2_GcdR_TrpI_HvrB_AmpR_like"/>
    <property type="match status" value="1"/>
</dbReference>
<dbReference type="Gene3D" id="3.40.190.10">
    <property type="entry name" value="Periplasmic binding protein-like II"/>
    <property type="match status" value="2"/>
</dbReference>
<keyword evidence="2" id="KW-0805">Transcription regulation</keyword>
<keyword evidence="4" id="KW-0804">Transcription</keyword>
<dbReference type="Pfam" id="PF00126">
    <property type="entry name" value="HTH_1"/>
    <property type="match status" value="1"/>
</dbReference>
<dbReference type="Pfam" id="PF03466">
    <property type="entry name" value="LysR_substrate"/>
    <property type="match status" value="1"/>
</dbReference>
<dbReference type="InterPro" id="IPR036388">
    <property type="entry name" value="WH-like_DNA-bd_sf"/>
</dbReference>
<dbReference type="PROSITE" id="PS50931">
    <property type="entry name" value="HTH_LYSR"/>
    <property type="match status" value="1"/>
</dbReference>